<name>A0A178V1S8_ARATH</name>
<gene>
    <name evidence="1" type="ordered locus">AXX17_At4g27210</name>
</gene>
<comment type="caution">
    <text evidence="1">The sequence shown here is derived from an EMBL/GenBank/DDBJ whole genome shotgun (WGS) entry which is preliminary data.</text>
</comment>
<reference evidence="2" key="1">
    <citation type="journal article" date="2016" name="Proc. Natl. Acad. Sci. U.S.A.">
        <title>Chromosome-level assembly of Arabidopsis thaliana Ler reveals the extent of translocation and inversion polymorphisms.</title>
        <authorList>
            <person name="Zapata L."/>
            <person name="Ding J."/>
            <person name="Willing E.M."/>
            <person name="Hartwig B."/>
            <person name="Bezdan D."/>
            <person name="Jiao W.B."/>
            <person name="Patel V."/>
            <person name="Velikkakam James G."/>
            <person name="Koornneef M."/>
            <person name="Ossowski S."/>
            <person name="Schneeberger K."/>
        </authorList>
    </citation>
    <scope>NUCLEOTIDE SEQUENCE [LARGE SCALE GENOMIC DNA]</scope>
    <source>
        <strain evidence="2">cv. Landsberg erecta</strain>
    </source>
</reference>
<protein>
    <submittedName>
        <fullName evidence="1">Uncharacterized protein</fullName>
    </submittedName>
</protein>
<evidence type="ECO:0000313" key="1">
    <source>
        <dbReference type="EMBL" id="OAO99042.1"/>
    </source>
</evidence>
<proteinExistence type="predicted"/>
<dbReference type="EMBL" id="LUHQ01000004">
    <property type="protein sequence ID" value="OAO99042.1"/>
    <property type="molecule type" value="Genomic_DNA"/>
</dbReference>
<dbReference type="ExpressionAtlas" id="A0A178V1S8">
    <property type="expression patterns" value="baseline and differential"/>
</dbReference>
<dbReference type="AlphaFoldDB" id="A0A178V1S8"/>
<dbReference type="Proteomes" id="UP000078284">
    <property type="component" value="Chromosome 4"/>
</dbReference>
<sequence length="88" mass="9836">MRRFPALIEKLKPIFTVSGSNAGKVVRTIVPKKPVNENISESETMKKMEETVEPMVALSRPPPFSPFVGPVLMYSLLQSWTSSRDEDG</sequence>
<evidence type="ECO:0000313" key="2">
    <source>
        <dbReference type="Proteomes" id="UP000078284"/>
    </source>
</evidence>
<organism evidence="1 2">
    <name type="scientific">Arabidopsis thaliana</name>
    <name type="common">Mouse-ear cress</name>
    <dbReference type="NCBI Taxonomy" id="3702"/>
    <lineage>
        <taxon>Eukaryota</taxon>
        <taxon>Viridiplantae</taxon>
        <taxon>Streptophyta</taxon>
        <taxon>Embryophyta</taxon>
        <taxon>Tracheophyta</taxon>
        <taxon>Spermatophyta</taxon>
        <taxon>Magnoliopsida</taxon>
        <taxon>eudicotyledons</taxon>
        <taxon>Gunneridae</taxon>
        <taxon>Pentapetalae</taxon>
        <taxon>rosids</taxon>
        <taxon>malvids</taxon>
        <taxon>Brassicales</taxon>
        <taxon>Brassicaceae</taxon>
        <taxon>Camelineae</taxon>
        <taxon>Arabidopsis</taxon>
    </lineage>
</organism>
<accession>A0A178V1S8</accession>